<accession>A0ABW4L2M3</accession>
<evidence type="ECO:0000256" key="2">
    <source>
        <dbReference type="SAM" id="MobiDB-lite"/>
    </source>
</evidence>
<dbReference type="RefSeq" id="WP_147914699.1">
    <property type="nucleotide sequence ID" value="NZ_JBHUEJ010000049.1"/>
</dbReference>
<dbReference type="SUPFAM" id="SSF89447">
    <property type="entry name" value="AbrB/MazE/MraZ-like"/>
    <property type="match status" value="1"/>
</dbReference>
<dbReference type="EMBL" id="JBHUEJ010000049">
    <property type="protein sequence ID" value="MFD1712813.1"/>
    <property type="molecule type" value="Genomic_DNA"/>
</dbReference>
<organism evidence="4 5">
    <name type="scientific">Ottowia flava</name>
    <dbReference type="NCBI Taxonomy" id="2675430"/>
    <lineage>
        <taxon>Bacteria</taxon>
        <taxon>Pseudomonadati</taxon>
        <taxon>Pseudomonadota</taxon>
        <taxon>Betaproteobacteria</taxon>
        <taxon>Burkholderiales</taxon>
        <taxon>Comamonadaceae</taxon>
        <taxon>Ottowia</taxon>
    </lineage>
</organism>
<gene>
    <name evidence="4" type="ORF">ACFSF0_19630</name>
</gene>
<proteinExistence type="predicted"/>
<keyword evidence="5" id="KW-1185">Reference proteome</keyword>
<name>A0ABW4L2M3_9BURK</name>
<comment type="caution">
    <text evidence="4">The sequence shown here is derived from an EMBL/GenBank/DDBJ whole genome shotgun (WGS) entry which is preliminary data.</text>
</comment>
<dbReference type="InterPro" id="IPR037914">
    <property type="entry name" value="SpoVT-AbrB_sf"/>
</dbReference>
<reference evidence="5" key="1">
    <citation type="journal article" date="2019" name="Int. J. Syst. Evol. Microbiol.">
        <title>The Global Catalogue of Microorganisms (GCM) 10K type strain sequencing project: providing services to taxonomists for standard genome sequencing and annotation.</title>
        <authorList>
            <consortium name="The Broad Institute Genomics Platform"/>
            <consortium name="The Broad Institute Genome Sequencing Center for Infectious Disease"/>
            <person name="Wu L."/>
            <person name="Ma J."/>
        </authorList>
    </citation>
    <scope>NUCLEOTIDE SEQUENCE [LARGE SCALE GENOMIC DNA]</scope>
    <source>
        <strain evidence="5">LMG 29247</strain>
    </source>
</reference>
<dbReference type="Gene3D" id="2.10.260.10">
    <property type="match status" value="1"/>
</dbReference>
<feature type="domain" description="SpoVT-AbrB" evidence="3">
    <location>
        <begin position="12"/>
        <end position="54"/>
    </location>
</feature>
<evidence type="ECO:0000259" key="3">
    <source>
        <dbReference type="PROSITE" id="PS51740"/>
    </source>
</evidence>
<dbReference type="PROSITE" id="PS51740">
    <property type="entry name" value="SPOVT_ABRB"/>
    <property type="match status" value="1"/>
</dbReference>
<feature type="compositionally biased region" description="Low complexity" evidence="2">
    <location>
        <begin position="95"/>
        <end position="110"/>
    </location>
</feature>
<dbReference type="SMART" id="SM00966">
    <property type="entry name" value="SpoVT_AbrB"/>
    <property type="match status" value="1"/>
</dbReference>
<evidence type="ECO:0000313" key="5">
    <source>
        <dbReference type="Proteomes" id="UP001597304"/>
    </source>
</evidence>
<feature type="compositionally biased region" description="Basic and acidic residues" evidence="2">
    <location>
        <begin position="83"/>
        <end position="94"/>
    </location>
</feature>
<dbReference type="InterPro" id="IPR007159">
    <property type="entry name" value="SpoVT-AbrB_dom"/>
</dbReference>
<evidence type="ECO:0000313" key="4">
    <source>
        <dbReference type="EMBL" id="MFD1712813.1"/>
    </source>
</evidence>
<dbReference type="Pfam" id="PF04014">
    <property type="entry name" value="MazE_antitoxin"/>
    <property type="match status" value="1"/>
</dbReference>
<feature type="region of interest" description="Disordered" evidence="2">
    <location>
        <begin position="83"/>
        <end position="110"/>
    </location>
</feature>
<dbReference type="Proteomes" id="UP001597304">
    <property type="component" value="Unassembled WGS sequence"/>
</dbReference>
<sequence>MSTRTHPPTKTARLFVTGGSQAVRLPAEFRFEGSEVLIHRDPRSGDVVLSPVVRKSWASFLALRESMRDELRAEGLDDFLIERDQPTEVPRDPFEAWTEGPGTAEGEGTR</sequence>
<protein>
    <submittedName>
        <fullName evidence="4">Antitoxin</fullName>
    </submittedName>
</protein>
<evidence type="ECO:0000256" key="1">
    <source>
        <dbReference type="PROSITE-ProRule" id="PRU01076"/>
    </source>
</evidence>
<keyword evidence="1" id="KW-0238">DNA-binding</keyword>